<organism evidence="12 13">
    <name type="scientific">Lysobacter zhanggongensis</name>
    <dbReference type="NCBI Taxonomy" id="1774951"/>
    <lineage>
        <taxon>Bacteria</taxon>
        <taxon>Pseudomonadati</taxon>
        <taxon>Pseudomonadota</taxon>
        <taxon>Gammaproteobacteria</taxon>
        <taxon>Lysobacterales</taxon>
        <taxon>Lysobacteraceae</taxon>
        <taxon>Lysobacter</taxon>
    </lineage>
</organism>
<dbReference type="SUPFAM" id="SSF53335">
    <property type="entry name" value="S-adenosyl-L-methionine-dependent methyltransferases"/>
    <property type="match status" value="1"/>
</dbReference>
<dbReference type="GO" id="GO:0008168">
    <property type="term" value="F:methyltransferase activity"/>
    <property type="evidence" value="ECO:0007669"/>
    <property type="project" value="UniProtKB-KW"/>
</dbReference>
<evidence type="ECO:0000313" key="12">
    <source>
        <dbReference type="EMBL" id="MEG3156848.1"/>
    </source>
</evidence>
<keyword evidence="6" id="KW-0949">S-adenosyl-L-methionine</keyword>
<feature type="domain" description="DNA methylase adenine-specific" evidence="11">
    <location>
        <begin position="446"/>
        <end position="609"/>
    </location>
</feature>
<evidence type="ECO:0000256" key="5">
    <source>
        <dbReference type="ARBA" id="ARBA00022679"/>
    </source>
</evidence>
<feature type="domain" description="DNA methylase adenine-specific" evidence="11">
    <location>
        <begin position="302"/>
        <end position="441"/>
    </location>
</feature>
<sequence length="789" mass="86891">MANERITEDFVREHFKCDPLFGAVRLDEQKTTLSKAKACLSTASKSLTGKAGSPEFIISFPALPDAIIVVECKADAKLHRSNLGDDPVGYAVDGALHYSACLAQQYNVISIAVSGCDLKSLKISTFYQSKGSTTVLEEDEKLLGIFSYIERFAGDTQAKNIESAEITKTAIDLNNDLNTYSIAEYERCTLISAILLALQNKAFKGSYKNIATSKELTPTPERVAKAILTGIGNVLEDNEIDAQRVKSMLGEFQKIKNHPISKSAKIKKKKAAAEEDNYVLRDLTERLETSILPLISLGEKGYDVLGRFYREFIRYAGTDQKTGLVLTPQHITEFFGDVVHLNVNDVVYDSCCGTGGFLIAAMKKMLLLAGNDAKKKGEIKKNQLVGIEKRTDMFTFACSNMMMSGDGKSHIYQGDSFSTESAALIEELKPTVAFLNPPYDVGEDGQLEFIEGALSRLQPGGRCAAVVQMSCATSTGKAAVLVRERLLKSHKLTGVFSMPDDLFHPVGVVTCIMVFEAHSPHPASFKTFFGYFKDDGFRKTKTMGRVDQGDWATIKAKWQSAYINRENIPGLSVLKSVTASDEWCAEAYMETDISTFTEANFVDSVRKYVGFEFLTGLRNSASSGAMQNKKVALNFKTWQAFPMSELFKVASSRDPLVNLLSEGKTPYVSSTEFNNGVSAYVDLPPANQGNVLTVNRGGSVGKTFYQADSFLATPVDVRILKPKFSLNKFIALFLTVIIEREKYRFNYSRKMGTGRINALSIKLPASANGKPDFAYMENYIKALPYSASL</sequence>
<comment type="catalytic activity">
    <reaction evidence="9">
        <text>a 2'-deoxyadenosine in DNA + S-adenosyl-L-methionine = an N(6)-methyl-2'-deoxyadenosine in DNA + S-adenosyl-L-homocysteine + H(+)</text>
        <dbReference type="Rhea" id="RHEA:15197"/>
        <dbReference type="Rhea" id="RHEA-COMP:12418"/>
        <dbReference type="Rhea" id="RHEA-COMP:12419"/>
        <dbReference type="ChEBI" id="CHEBI:15378"/>
        <dbReference type="ChEBI" id="CHEBI:57856"/>
        <dbReference type="ChEBI" id="CHEBI:59789"/>
        <dbReference type="ChEBI" id="CHEBI:90615"/>
        <dbReference type="ChEBI" id="CHEBI:90616"/>
        <dbReference type="EC" id="2.1.1.72"/>
    </reaction>
</comment>
<dbReference type="Pfam" id="PF02384">
    <property type="entry name" value="N6_Mtase"/>
    <property type="match status" value="2"/>
</dbReference>
<evidence type="ECO:0000256" key="2">
    <source>
        <dbReference type="ARBA" id="ARBA00010923"/>
    </source>
</evidence>
<dbReference type="PRINTS" id="PR00507">
    <property type="entry name" value="N12N6MTFRASE"/>
</dbReference>
<accession>A0ABU7YMV4</accession>
<keyword evidence="7" id="KW-0680">Restriction system</keyword>
<dbReference type="PANTHER" id="PTHR42933:SF1">
    <property type="entry name" value="SITE-SPECIFIC DNA-METHYLTRANSFERASE (ADENINE-SPECIFIC)"/>
    <property type="match status" value="1"/>
</dbReference>
<reference evidence="12 13" key="1">
    <citation type="journal article" date="2017" name="Curr. Microbiol.">
        <title>Lysobacter zhanggongensis sp. nov. Isolated from a Pit Mud.</title>
        <authorList>
            <person name="Zhang X.F."/>
            <person name="Wang H.H."/>
            <person name="Sun X.Y."/>
            <person name="Pan C.M."/>
        </authorList>
    </citation>
    <scope>NUCLEOTIDE SEQUENCE [LARGE SCALE GENOMIC DNA]</scope>
    <source>
        <strain evidence="12 13">ZGLJ7-1</strain>
    </source>
</reference>
<dbReference type="PANTHER" id="PTHR42933">
    <property type="entry name" value="SLR6095 PROTEIN"/>
    <property type="match status" value="1"/>
</dbReference>
<keyword evidence="4 12" id="KW-0489">Methyltransferase</keyword>
<evidence type="ECO:0000256" key="1">
    <source>
        <dbReference type="ARBA" id="ARBA00006594"/>
    </source>
</evidence>
<evidence type="ECO:0000256" key="6">
    <source>
        <dbReference type="ARBA" id="ARBA00022691"/>
    </source>
</evidence>
<dbReference type="SUPFAM" id="SSF116734">
    <property type="entry name" value="DNA methylase specificity domain"/>
    <property type="match status" value="1"/>
</dbReference>
<dbReference type="GO" id="GO:0032259">
    <property type="term" value="P:methylation"/>
    <property type="evidence" value="ECO:0007669"/>
    <property type="project" value="UniProtKB-KW"/>
</dbReference>
<dbReference type="InterPro" id="IPR029063">
    <property type="entry name" value="SAM-dependent_MTases_sf"/>
</dbReference>
<dbReference type="InterPro" id="IPR051537">
    <property type="entry name" value="DNA_Adenine_Mtase"/>
</dbReference>
<evidence type="ECO:0000313" key="13">
    <source>
        <dbReference type="Proteomes" id="UP001334501"/>
    </source>
</evidence>
<dbReference type="Pfam" id="PF01420">
    <property type="entry name" value="Methylase_S"/>
    <property type="match status" value="1"/>
</dbReference>
<dbReference type="InterPro" id="IPR003356">
    <property type="entry name" value="DNA_methylase_A-5"/>
</dbReference>
<feature type="domain" description="Type I restriction modification DNA specificity" evidence="10">
    <location>
        <begin position="636"/>
        <end position="781"/>
    </location>
</feature>
<dbReference type="RefSeq" id="WP_412699163.1">
    <property type="nucleotide sequence ID" value="NZ_JAXGFO010000008.1"/>
</dbReference>
<dbReference type="Gene3D" id="3.90.220.20">
    <property type="entry name" value="DNA methylase specificity domains"/>
    <property type="match status" value="1"/>
</dbReference>
<dbReference type="EMBL" id="JAXGFO010000008">
    <property type="protein sequence ID" value="MEG3156848.1"/>
    <property type="molecule type" value="Genomic_DNA"/>
</dbReference>
<name>A0ABU7YMV4_9GAMM</name>
<evidence type="ECO:0000256" key="7">
    <source>
        <dbReference type="ARBA" id="ARBA00022747"/>
    </source>
</evidence>
<dbReference type="CDD" id="cd02440">
    <property type="entry name" value="AdoMet_MTases"/>
    <property type="match status" value="1"/>
</dbReference>
<evidence type="ECO:0000259" key="10">
    <source>
        <dbReference type="Pfam" id="PF01420"/>
    </source>
</evidence>
<evidence type="ECO:0000259" key="11">
    <source>
        <dbReference type="Pfam" id="PF02384"/>
    </source>
</evidence>
<evidence type="ECO:0000256" key="9">
    <source>
        <dbReference type="ARBA" id="ARBA00047942"/>
    </source>
</evidence>
<evidence type="ECO:0000256" key="3">
    <source>
        <dbReference type="ARBA" id="ARBA00011900"/>
    </source>
</evidence>
<dbReference type="EC" id="2.1.1.72" evidence="3"/>
<evidence type="ECO:0000256" key="8">
    <source>
        <dbReference type="ARBA" id="ARBA00023125"/>
    </source>
</evidence>
<dbReference type="InterPro" id="IPR000055">
    <property type="entry name" value="Restrct_endonuc_typeI_TRD"/>
</dbReference>
<comment type="caution">
    <text evidence="12">The sequence shown here is derived from an EMBL/GenBank/DDBJ whole genome shotgun (WGS) entry which is preliminary data.</text>
</comment>
<comment type="similarity">
    <text evidence="1">Belongs to the N(4)/N(6)-methyltransferase family.</text>
</comment>
<evidence type="ECO:0000256" key="4">
    <source>
        <dbReference type="ARBA" id="ARBA00022603"/>
    </source>
</evidence>
<keyword evidence="8" id="KW-0238">DNA-binding</keyword>
<dbReference type="InterPro" id="IPR044946">
    <property type="entry name" value="Restrct_endonuc_typeI_TRD_sf"/>
</dbReference>
<comment type="similarity">
    <text evidence="2">Belongs to the type-I restriction system S methylase family.</text>
</comment>
<proteinExistence type="inferred from homology"/>
<protein>
    <recommendedName>
        <fullName evidence="3">site-specific DNA-methyltransferase (adenine-specific)</fullName>
        <ecNumber evidence="3">2.1.1.72</ecNumber>
    </recommendedName>
</protein>
<keyword evidence="5" id="KW-0808">Transferase</keyword>
<gene>
    <name evidence="12" type="ORF">SNE33_02905</name>
</gene>
<dbReference type="Gene3D" id="3.40.50.150">
    <property type="entry name" value="Vaccinia Virus protein VP39"/>
    <property type="match status" value="1"/>
</dbReference>
<dbReference type="Proteomes" id="UP001334501">
    <property type="component" value="Unassembled WGS sequence"/>
</dbReference>
<keyword evidence="13" id="KW-1185">Reference proteome</keyword>